<feature type="signal peptide" evidence="2">
    <location>
        <begin position="1"/>
        <end position="18"/>
    </location>
</feature>
<feature type="domain" description="Plastocyanin-like" evidence="3">
    <location>
        <begin position="654"/>
        <end position="704"/>
    </location>
</feature>
<evidence type="ECO:0000256" key="2">
    <source>
        <dbReference type="SAM" id="SignalP"/>
    </source>
</evidence>
<reference evidence="5" key="1">
    <citation type="submission" date="2021-01" db="EMBL/GenBank/DDBJ databases">
        <authorList>
            <person name="Corre E."/>
            <person name="Pelletier E."/>
            <person name="Niang G."/>
            <person name="Scheremetjew M."/>
            <person name="Finn R."/>
            <person name="Kale V."/>
            <person name="Holt S."/>
            <person name="Cochrane G."/>
            <person name="Meng A."/>
            <person name="Brown T."/>
            <person name="Cohen L."/>
        </authorList>
    </citation>
    <scope>NUCLEOTIDE SEQUENCE</scope>
    <source>
        <strain evidence="5">CCMP127</strain>
    </source>
</reference>
<keyword evidence="2" id="KW-0732">Signal</keyword>
<evidence type="ECO:0000313" key="5">
    <source>
        <dbReference type="EMBL" id="CAE0404231.1"/>
    </source>
</evidence>
<dbReference type="InterPro" id="IPR045087">
    <property type="entry name" value="Cu-oxidase_fam"/>
</dbReference>
<dbReference type="GO" id="GO:0005507">
    <property type="term" value="F:copper ion binding"/>
    <property type="evidence" value="ECO:0007669"/>
    <property type="project" value="InterPro"/>
</dbReference>
<protein>
    <recommendedName>
        <fullName evidence="6">Plastocyanin-like domain-containing protein</fullName>
    </recommendedName>
</protein>
<dbReference type="AlphaFoldDB" id="A0A7S3L011"/>
<dbReference type="EMBL" id="HBIM01002727">
    <property type="protein sequence ID" value="CAE0404231.1"/>
    <property type="molecule type" value="Transcribed_RNA"/>
</dbReference>
<sequence length="763" mass="84790">MLFTAIALLVAMSDIVDAMEAGPGLIDPLTQPLFEVLVPNPLDPSFVYDIATPTTGGGDGAGEIEVSVGRGTALTGLIDPTDGTTPLVTPIWGYGIEGDTVGYTWPGRTFVWQSYQPLTVRWHNRIDKSAGYLLTGKDNSHLNGVGAIQTLKDFDFSARPAVDDSFHWAYSLEGYEQYTIETHGTPIVPHLHGGHSDAPYDGNPEYFFAPEFGVRGPHFTNNTYVYDNSQPAATLWYHDHALGITRLNVYSGMAGFYILRDEQDTGKVGNPLGLPAYPYEIPLAIQDRMFKENGELFYPSFYGDPYWTDFLQDASFGEDDASAMAEMFGDFMVVNGKIWPKMEVEPRNYRLRFLNGCDSRFLAVEFIAVELNATSTEGGTPVKFWVVGADQGLGTPSEEGMVVIGPAQRYDIIFDFRPFANRRIIIKNTGGDAPFGGDIPGPQDYELTDRIMAFDVVENEIESIPDEWAPPAAVQSTETTLMDRADKTRRIGLFEGHDQFGRLQHLLGTIGPAFDKDGEKICYPCTDAYKEACLAGKQMDGTQTWHAPTTENIELNAVEDWEIWNLSADAHPIHLHLVKFQLVKREYIKYDEAAIETDGELEQENIKNAKGDGTYFTDKPLIQHDGSLGEGYITINPTKDTEHGEIPEADYKIYVDHFPKDVIVGLPGQITTIRAKFDKPGRYNHHCHILAHEDHEMMRLFHVGDLPADQKGGDCTCEQLAKCQETEATPEPTESSLSSSTQTMSHSLMYFSFAAMAIFHTVL</sequence>
<evidence type="ECO:0008006" key="6">
    <source>
        <dbReference type="Google" id="ProtNLM"/>
    </source>
</evidence>
<dbReference type="PANTHER" id="PTHR48267">
    <property type="entry name" value="CUPREDOXIN SUPERFAMILY PROTEIN"/>
    <property type="match status" value="1"/>
</dbReference>
<evidence type="ECO:0000256" key="1">
    <source>
        <dbReference type="ARBA" id="ARBA00010609"/>
    </source>
</evidence>
<organism evidence="5">
    <name type="scientific">Amphora coffeiformis</name>
    <dbReference type="NCBI Taxonomy" id="265554"/>
    <lineage>
        <taxon>Eukaryota</taxon>
        <taxon>Sar</taxon>
        <taxon>Stramenopiles</taxon>
        <taxon>Ochrophyta</taxon>
        <taxon>Bacillariophyta</taxon>
        <taxon>Bacillariophyceae</taxon>
        <taxon>Bacillariophycidae</taxon>
        <taxon>Thalassiophysales</taxon>
        <taxon>Catenulaceae</taxon>
        <taxon>Amphora</taxon>
    </lineage>
</organism>
<accession>A0A7S3L011</accession>
<evidence type="ECO:0000259" key="3">
    <source>
        <dbReference type="Pfam" id="PF07731"/>
    </source>
</evidence>
<evidence type="ECO:0000259" key="4">
    <source>
        <dbReference type="Pfam" id="PF07732"/>
    </source>
</evidence>
<dbReference type="Pfam" id="PF07732">
    <property type="entry name" value="Cu-oxidase_3"/>
    <property type="match status" value="1"/>
</dbReference>
<proteinExistence type="inferred from homology"/>
<dbReference type="InterPro" id="IPR011707">
    <property type="entry name" value="Cu-oxidase-like_N"/>
</dbReference>
<feature type="domain" description="Plastocyanin-like" evidence="4">
    <location>
        <begin position="220"/>
        <end position="263"/>
    </location>
</feature>
<dbReference type="Pfam" id="PF07731">
    <property type="entry name" value="Cu-oxidase_2"/>
    <property type="match status" value="2"/>
</dbReference>
<comment type="similarity">
    <text evidence="1">Belongs to the multicopper oxidase family.</text>
</comment>
<feature type="domain" description="Plastocyanin-like" evidence="3">
    <location>
        <begin position="543"/>
        <end position="589"/>
    </location>
</feature>
<dbReference type="PANTHER" id="PTHR48267:SF1">
    <property type="entry name" value="BILIRUBIN OXIDASE"/>
    <property type="match status" value="1"/>
</dbReference>
<dbReference type="InterPro" id="IPR011706">
    <property type="entry name" value="Cu-oxidase_C"/>
</dbReference>
<dbReference type="Gene3D" id="2.60.40.420">
    <property type="entry name" value="Cupredoxins - blue copper proteins"/>
    <property type="match status" value="3"/>
</dbReference>
<name>A0A7S3L011_9STRA</name>
<dbReference type="GO" id="GO:0016491">
    <property type="term" value="F:oxidoreductase activity"/>
    <property type="evidence" value="ECO:0007669"/>
    <property type="project" value="InterPro"/>
</dbReference>
<dbReference type="SUPFAM" id="SSF49503">
    <property type="entry name" value="Cupredoxins"/>
    <property type="match status" value="3"/>
</dbReference>
<gene>
    <name evidence="5" type="ORF">ACOF00016_LOCUS2387</name>
</gene>
<feature type="chain" id="PRO_5031095237" description="Plastocyanin-like domain-containing protein" evidence="2">
    <location>
        <begin position="19"/>
        <end position="763"/>
    </location>
</feature>
<dbReference type="InterPro" id="IPR008972">
    <property type="entry name" value="Cupredoxin"/>
</dbReference>